<keyword evidence="5" id="KW-1185">Reference proteome</keyword>
<dbReference type="Proteomes" id="UP000576087">
    <property type="component" value="Unassembled WGS sequence"/>
</dbReference>
<proteinExistence type="predicted"/>
<evidence type="ECO:0000313" key="1">
    <source>
        <dbReference type="EMBL" id="MBB4348020.1"/>
    </source>
</evidence>
<dbReference type="Proteomes" id="UP000524535">
    <property type="component" value="Unassembled WGS sequence"/>
</dbReference>
<organism evidence="1 4">
    <name type="scientific">Aliirhizobium cellulosilyticum</name>
    <dbReference type="NCBI Taxonomy" id="393664"/>
    <lineage>
        <taxon>Bacteria</taxon>
        <taxon>Pseudomonadati</taxon>
        <taxon>Pseudomonadota</taxon>
        <taxon>Alphaproteobacteria</taxon>
        <taxon>Hyphomicrobiales</taxon>
        <taxon>Rhizobiaceae</taxon>
        <taxon>Aliirhizobium</taxon>
    </lineage>
</organism>
<sequence>MKTVTLADAIAALERRIGFRRGRLVAVSQRLQQASLIPTGAPRTAPQLNLADVVALVVAYAADAPLHLSARSVETYIGLTPDGADVTGAPAGYCKTAGDELLAIAEMYDDADLRRLRFEFVSSWPEVAIHFDGGGIHRFLKLGALPGHWQYSGHRKSIVINGAAMADVIKDLFA</sequence>
<dbReference type="AlphaFoldDB" id="A0A7W6WPI3"/>
<evidence type="ECO:0000313" key="4">
    <source>
        <dbReference type="Proteomes" id="UP000520770"/>
    </source>
</evidence>
<evidence type="ECO:0000313" key="6">
    <source>
        <dbReference type="Proteomes" id="UP000576087"/>
    </source>
</evidence>
<dbReference type="RefSeq" id="WP_183822104.1">
    <property type="nucleotide sequence ID" value="NZ_JACIGW010000001.1"/>
</dbReference>
<dbReference type="EMBL" id="JACIGW010000001">
    <property type="protein sequence ID" value="MBB4348020.1"/>
    <property type="molecule type" value="Genomic_DNA"/>
</dbReference>
<dbReference type="EMBL" id="JACIHM010000001">
    <property type="protein sequence ID" value="MBB4444275.1"/>
    <property type="molecule type" value="Genomic_DNA"/>
</dbReference>
<name>A0A7W6WPI3_9HYPH</name>
<evidence type="ECO:0000313" key="3">
    <source>
        <dbReference type="EMBL" id="MBB4444275.1"/>
    </source>
</evidence>
<dbReference type="EMBL" id="JACIGY010000001">
    <property type="protein sequence ID" value="MBB4409586.1"/>
    <property type="molecule type" value="Genomic_DNA"/>
</dbReference>
<evidence type="ECO:0000313" key="2">
    <source>
        <dbReference type="EMBL" id="MBB4409586.1"/>
    </source>
</evidence>
<accession>A0A7W6WPI3</accession>
<reference evidence="4 5" key="1">
    <citation type="submission" date="2020-08" db="EMBL/GenBank/DDBJ databases">
        <title>Genomic Encyclopedia of Type Strains, Phase IV (KMG-V): Genome sequencing to study the core and pangenomes of soil and plant-associated prokaryotes.</title>
        <authorList>
            <person name="Whitman W."/>
        </authorList>
    </citation>
    <scope>NUCLEOTIDE SEQUENCE [LARGE SCALE GENOMIC DNA]</scope>
    <source>
        <strain evidence="2 5">SEMIA 444</strain>
        <strain evidence="1 4">SEMIA 448</strain>
        <strain evidence="3 6">SEMIA 452</strain>
    </source>
</reference>
<comment type="caution">
    <text evidence="1">The sequence shown here is derived from an EMBL/GenBank/DDBJ whole genome shotgun (WGS) entry which is preliminary data.</text>
</comment>
<gene>
    <name evidence="2" type="ORF">GGE31_000057</name>
    <name evidence="1" type="ORF">GGE33_001728</name>
    <name evidence="3" type="ORF">GGE35_000057</name>
</gene>
<dbReference type="Proteomes" id="UP000520770">
    <property type="component" value="Unassembled WGS sequence"/>
</dbReference>
<evidence type="ECO:0000313" key="5">
    <source>
        <dbReference type="Proteomes" id="UP000524535"/>
    </source>
</evidence>
<protein>
    <submittedName>
        <fullName evidence="1">Uncharacterized protein</fullName>
    </submittedName>
</protein>